<keyword evidence="7" id="KW-1185">Reference proteome</keyword>
<keyword evidence="2 5" id="KW-0812">Transmembrane</keyword>
<dbReference type="Proteomes" id="UP001597237">
    <property type="component" value="Unassembled WGS sequence"/>
</dbReference>
<feature type="transmembrane region" description="Helical" evidence="5">
    <location>
        <begin position="202"/>
        <end position="222"/>
    </location>
</feature>
<accession>A0ABW4N2H0</accession>
<feature type="transmembrane region" description="Helical" evidence="5">
    <location>
        <begin position="132"/>
        <end position="157"/>
    </location>
</feature>
<feature type="transmembrane region" description="Helical" evidence="5">
    <location>
        <begin position="229"/>
        <end position="249"/>
    </location>
</feature>
<evidence type="ECO:0000256" key="2">
    <source>
        <dbReference type="ARBA" id="ARBA00022692"/>
    </source>
</evidence>
<evidence type="ECO:0000313" key="7">
    <source>
        <dbReference type="Proteomes" id="UP001597237"/>
    </source>
</evidence>
<evidence type="ECO:0000256" key="5">
    <source>
        <dbReference type="SAM" id="Phobius"/>
    </source>
</evidence>
<feature type="transmembrane region" description="Helical" evidence="5">
    <location>
        <begin position="255"/>
        <end position="273"/>
    </location>
</feature>
<evidence type="ECO:0000256" key="1">
    <source>
        <dbReference type="ARBA" id="ARBA00004141"/>
    </source>
</evidence>
<keyword evidence="3 5" id="KW-1133">Transmembrane helix</keyword>
<evidence type="ECO:0000256" key="3">
    <source>
        <dbReference type="ARBA" id="ARBA00022989"/>
    </source>
</evidence>
<organism evidence="6 7">
    <name type="scientific">Phenylobacterium terrae</name>
    <dbReference type="NCBI Taxonomy" id="2665495"/>
    <lineage>
        <taxon>Bacteria</taxon>
        <taxon>Pseudomonadati</taxon>
        <taxon>Pseudomonadota</taxon>
        <taxon>Alphaproteobacteria</taxon>
        <taxon>Caulobacterales</taxon>
        <taxon>Caulobacteraceae</taxon>
        <taxon>Phenylobacterium</taxon>
    </lineage>
</organism>
<sequence>MELLASLVPLALSLSLACLVATIGMQASWEDLVSVFRQPRRLGAAVLAVNVAVPAAAVLLLAAVPVAPAAKAGVLLMAAAPAPPLTAFRPLHIENHRAYAFGLYFALIALAVVAVPLTVSLLARFYGVDVDLSVGALAGNVALTVMLPLGVGMLVRRLAPGLVGRIDEWVGNIAVLLLVIAFFPVPVMLLPAIESLAGDGTLLVMGLVAAAGLAAGHLLGGADPTERRVLAVTAANRHPGIALIIATANGADPDVFAAILGVFLIGAVTSGVYERWVSRRPVPVHGGPG</sequence>
<comment type="caution">
    <text evidence="6">The sequence shown here is derived from an EMBL/GenBank/DDBJ whole genome shotgun (WGS) entry which is preliminary data.</text>
</comment>
<dbReference type="EMBL" id="JBHUEY010000001">
    <property type="protein sequence ID" value="MFD1784231.1"/>
    <property type="molecule type" value="Genomic_DNA"/>
</dbReference>
<protein>
    <recommendedName>
        <fullName evidence="8">Na+-dependent transporter</fullName>
    </recommendedName>
</protein>
<evidence type="ECO:0000313" key="6">
    <source>
        <dbReference type="EMBL" id="MFD1784231.1"/>
    </source>
</evidence>
<dbReference type="Pfam" id="PF01758">
    <property type="entry name" value="SBF"/>
    <property type="match status" value="1"/>
</dbReference>
<dbReference type="InterPro" id="IPR002657">
    <property type="entry name" value="BilAc:Na_symport/Acr3"/>
</dbReference>
<comment type="subcellular location">
    <subcellularLocation>
        <location evidence="1">Membrane</location>
        <topology evidence="1">Multi-pass membrane protein</topology>
    </subcellularLocation>
</comment>
<feature type="transmembrane region" description="Helical" evidence="5">
    <location>
        <begin position="42"/>
        <end position="67"/>
    </location>
</feature>
<feature type="transmembrane region" description="Helical" evidence="5">
    <location>
        <begin position="98"/>
        <end position="126"/>
    </location>
</feature>
<dbReference type="Gene3D" id="1.20.1530.20">
    <property type="match status" value="1"/>
</dbReference>
<evidence type="ECO:0008006" key="8">
    <source>
        <dbReference type="Google" id="ProtNLM"/>
    </source>
</evidence>
<proteinExistence type="predicted"/>
<evidence type="ECO:0000256" key="4">
    <source>
        <dbReference type="ARBA" id="ARBA00023136"/>
    </source>
</evidence>
<dbReference type="RefSeq" id="WP_377283816.1">
    <property type="nucleotide sequence ID" value="NZ_JBHRSI010000009.1"/>
</dbReference>
<dbReference type="InterPro" id="IPR038770">
    <property type="entry name" value="Na+/solute_symporter_sf"/>
</dbReference>
<reference evidence="7" key="1">
    <citation type="journal article" date="2019" name="Int. J. Syst. Evol. Microbiol.">
        <title>The Global Catalogue of Microorganisms (GCM) 10K type strain sequencing project: providing services to taxonomists for standard genome sequencing and annotation.</title>
        <authorList>
            <consortium name="The Broad Institute Genomics Platform"/>
            <consortium name="The Broad Institute Genome Sequencing Center for Infectious Disease"/>
            <person name="Wu L."/>
            <person name="Ma J."/>
        </authorList>
    </citation>
    <scope>NUCLEOTIDE SEQUENCE [LARGE SCALE GENOMIC DNA]</scope>
    <source>
        <strain evidence="7">DFY28</strain>
    </source>
</reference>
<name>A0ABW4N2H0_9CAUL</name>
<gene>
    <name evidence="6" type="ORF">ACFSC0_12560</name>
</gene>
<keyword evidence="4 5" id="KW-0472">Membrane</keyword>
<feature type="transmembrane region" description="Helical" evidence="5">
    <location>
        <begin position="169"/>
        <end position="190"/>
    </location>
</feature>